<dbReference type="Proteomes" id="UP001642484">
    <property type="component" value="Unassembled WGS sequence"/>
</dbReference>
<dbReference type="SUPFAM" id="SSF50199">
    <property type="entry name" value="Staphylococcal nuclease"/>
    <property type="match status" value="1"/>
</dbReference>
<dbReference type="PANTHER" id="PTHR12302">
    <property type="entry name" value="EBNA2 BINDING PROTEIN P100"/>
    <property type="match status" value="1"/>
</dbReference>
<evidence type="ECO:0000256" key="2">
    <source>
        <dbReference type="ARBA" id="ARBA00022759"/>
    </source>
</evidence>
<keyword evidence="2" id="KW-0255">Endonuclease</keyword>
<dbReference type="EMBL" id="CAXAMN010021707">
    <property type="protein sequence ID" value="CAK9062581.1"/>
    <property type="molecule type" value="Genomic_DNA"/>
</dbReference>
<protein>
    <recommendedName>
        <fullName evidence="4">TNase-like domain-containing protein</fullName>
    </recommendedName>
</protein>
<feature type="domain" description="TNase-like" evidence="4">
    <location>
        <begin position="72"/>
        <end position="207"/>
    </location>
</feature>
<keyword evidence="6" id="KW-1185">Reference proteome</keyword>
<evidence type="ECO:0000256" key="3">
    <source>
        <dbReference type="ARBA" id="ARBA00022801"/>
    </source>
</evidence>
<evidence type="ECO:0000313" key="5">
    <source>
        <dbReference type="EMBL" id="CAK9062581.1"/>
    </source>
</evidence>
<proteinExistence type="predicted"/>
<evidence type="ECO:0000256" key="1">
    <source>
        <dbReference type="ARBA" id="ARBA00022722"/>
    </source>
</evidence>
<dbReference type="Pfam" id="PF00565">
    <property type="entry name" value="SNase"/>
    <property type="match status" value="1"/>
</dbReference>
<dbReference type="PANTHER" id="PTHR12302:SF3">
    <property type="entry name" value="SERINE_THREONINE-PROTEIN KINASE 31"/>
    <property type="match status" value="1"/>
</dbReference>
<accession>A0ABP0NG44</accession>
<organism evidence="5 6">
    <name type="scientific">Durusdinium trenchii</name>
    <dbReference type="NCBI Taxonomy" id="1381693"/>
    <lineage>
        <taxon>Eukaryota</taxon>
        <taxon>Sar</taxon>
        <taxon>Alveolata</taxon>
        <taxon>Dinophyceae</taxon>
        <taxon>Suessiales</taxon>
        <taxon>Symbiodiniaceae</taxon>
        <taxon>Durusdinium</taxon>
    </lineage>
</organism>
<keyword evidence="3" id="KW-0378">Hydrolase</keyword>
<dbReference type="Gene3D" id="2.40.50.90">
    <property type="match status" value="1"/>
</dbReference>
<dbReference type="PROSITE" id="PS50830">
    <property type="entry name" value="TNASE_3"/>
    <property type="match status" value="1"/>
</dbReference>
<evidence type="ECO:0000259" key="4">
    <source>
        <dbReference type="PROSITE" id="PS50830"/>
    </source>
</evidence>
<gene>
    <name evidence="5" type="ORF">CCMP2556_LOCUS30770</name>
</gene>
<dbReference type="SMART" id="SM00318">
    <property type="entry name" value="SNc"/>
    <property type="match status" value="1"/>
</dbReference>
<reference evidence="5 6" key="1">
    <citation type="submission" date="2024-02" db="EMBL/GenBank/DDBJ databases">
        <authorList>
            <person name="Chen Y."/>
            <person name="Shah S."/>
            <person name="Dougan E. K."/>
            <person name="Thang M."/>
            <person name="Chan C."/>
        </authorList>
    </citation>
    <scope>NUCLEOTIDE SEQUENCE [LARGE SCALE GENOMIC DNA]</scope>
</reference>
<comment type="caution">
    <text evidence="5">The sequence shown here is derived from an EMBL/GenBank/DDBJ whole genome shotgun (WGS) entry which is preliminary data.</text>
</comment>
<dbReference type="InterPro" id="IPR008613">
    <property type="entry name" value="Excalibur_Ca-bd_domain"/>
</dbReference>
<dbReference type="InterPro" id="IPR035437">
    <property type="entry name" value="SNase_OB-fold_sf"/>
</dbReference>
<sequence>MSLDLIVPISQVTSLRLSPSRAKSFAPARIARCASQHSEEDSSSLGRRLFAGFLGLVLIARPRTTHAASGPPPPEDEVVNVIDGDTVKLAFAGRCRLIGVNTPETVAPRQKAGEPPDCYGPEASAFTKGLFPPGTKVKVELDAEPVDKYGRQLVYLYRSKDGLFLNAELVKQGAARRYKVAPNVKYDAKFVELEKDAKAAGRGLWGACAGKSTPSAAAAPAAPTASAGPPQDIKKKTCKDFASYEEAKAWFDQYFPQYGDFAGLDGDKDGKPCERLLKAK</sequence>
<evidence type="ECO:0000313" key="6">
    <source>
        <dbReference type="Proteomes" id="UP001642484"/>
    </source>
</evidence>
<keyword evidence="1" id="KW-0540">Nuclease</keyword>
<dbReference type="Pfam" id="PF05901">
    <property type="entry name" value="Excalibur"/>
    <property type="match status" value="1"/>
</dbReference>
<dbReference type="InterPro" id="IPR016071">
    <property type="entry name" value="Staphylococal_nuclease_OB-fold"/>
</dbReference>
<name>A0ABP0NG44_9DINO</name>